<evidence type="ECO:0000313" key="2">
    <source>
        <dbReference type="EMBL" id="MML54706.1"/>
    </source>
</evidence>
<protein>
    <submittedName>
        <fullName evidence="2">DNA repair protein</fullName>
    </submittedName>
</protein>
<dbReference type="PROSITE" id="PS50173">
    <property type="entry name" value="UMUC"/>
    <property type="match status" value="1"/>
</dbReference>
<dbReference type="InterPro" id="IPR043502">
    <property type="entry name" value="DNA/RNA_pol_sf"/>
</dbReference>
<feature type="domain" description="UmuC" evidence="1">
    <location>
        <begin position="2"/>
        <end position="57"/>
    </location>
</feature>
<accession>A0A3R1AFS5</accession>
<gene>
    <name evidence="2" type="ORF">D7N80_15585</name>
</gene>
<dbReference type="SUPFAM" id="SSF56672">
    <property type="entry name" value="DNA/RNA polymerases"/>
    <property type="match status" value="1"/>
</dbReference>
<dbReference type="GO" id="GO:0006281">
    <property type="term" value="P:DNA repair"/>
    <property type="evidence" value="ECO:0007669"/>
    <property type="project" value="InterPro"/>
</dbReference>
<reference evidence="2" key="1">
    <citation type="submission" date="2018-09" db="EMBL/GenBank/DDBJ databases">
        <authorList>
            <person name="Ashton P.M."/>
            <person name="Dallman T."/>
            <person name="Nair S."/>
            <person name="De Pinna E."/>
            <person name="Peters T."/>
            <person name="Grant K."/>
        </authorList>
    </citation>
    <scope>NUCLEOTIDE SEQUENCE [LARGE SCALE GENOMIC DNA]</scope>
    <source>
        <strain evidence="2">598938</strain>
    </source>
</reference>
<proteinExistence type="predicted"/>
<dbReference type="Gene3D" id="3.40.1170.60">
    <property type="match status" value="1"/>
</dbReference>
<dbReference type="Proteomes" id="UP000885348">
    <property type="component" value="Unassembled WGS sequence"/>
</dbReference>
<dbReference type="InterPro" id="IPR001126">
    <property type="entry name" value="UmuC"/>
</dbReference>
<evidence type="ECO:0000259" key="1">
    <source>
        <dbReference type="PROSITE" id="PS50173"/>
    </source>
</evidence>
<dbReference type="EMBL" id="RVVJ01000017">
    <property type="protein sequence ID" value="MML54706.1"/>
    <property type="molecule type" value="Genomic_DNA"/>
</dbReference>
<organism evidence="2">
    <name type="scientific">Salmonella enterica I</name>
    <dbReference type="NCBI Taxonomy" id="59201"/>
    <lineage>
        <taxon>Bacteria</taxon>
        <taxon>Pseudomonadati</taxon>
        <taxon>Pseudomonadota</taxon>
        <taxon>Gammaproteobacteria</taxon>
        <taxon>Enterobacterales</taxon>
        <taxon>Enterobacteriaceae</taxon>
        <taxon>Salmonella</taxon>
    </lineage>
</organism>
<comment type="caution">
    <text evidence="2">The sequence shown here is derived from an EMBL/GenBank/DDBJ whole genome shotgun (WGS) entry which is preliminary data.</text>
</comment>
<sequence length="57" mass="6403">MYALADVNSFYASCEKGFRPDLRNKPVVVLSNNDGCVIARSPDYVELKVKAVLITRR</sequence>
<dbReference type="Pfam" id="PF00817">
    <property type="entry name" value="IMS"/>
    <property type="match status" value="1"/>
</dbReference>
<name>A0A3R1AFS5_SALET</name>
<dbReference type="AlphaFoldDB" id="A0A3R1AFS5"/>